<dbReference type="Proteomes" id="UP000054560">
    <property type="component" value="Unassembled WGS sequence"/>
</dbReference>
<proteinExistence type="predicted"/>
<evidence type="ECO:0000313" key="2">
    <source>
        <dbReference type="Proteomes" id="UP000054560"/>
    </source>
</evidence>
<protein>
    <submittedName>
        <fullName evidence="1">Uncharacterized protein</fullName>
    </submittedName>
</protein>
<dbReference type="RefSeq" id="XP_014144276.1">
    <property type="nucleotide sequence ID" value="XM_014288801.1"/>
</dbReference>
<organism evidence="1 2">
    <name type="scientific">Sphaeroforma arctica JP610</name>
    <dbReference type="NCBI Taxonomy" id="667725"/>
    <lineage>
        <taxon>Eukaryota</taxon>
        <taxon>Ichthyosporea</taxon>
        <taxon>Ichthyophonida</taxon>
        <taxon>Sphaeroforma</taxon>
    </lineage>
</organism>
<gene>
    <name evidence="1" type="ORF">SARC_17099</name>
</gene>
<evidence type="ECO:0000313" key="1">
    <source>
        <dbReference type="EMBL" id="KNC70374.1"/>
    </source>
</evidence>
<keyword evidence="2" id="KW-1185">Reference proteome</keyword>
<accession>A0A0L0F1A0</accession>
<name>A0A0L0F1A0_9EUKA</name>
<dbReference type="EMBL" id="KQ251349">
    <property type="protein sequence ID" value="KNC70374.1"/>
    <property type="molecule type" value="Genomic_DNA"/>
</dbReference>
<feature type="non-terminal residue" evidence="1">
    <location>
        <position position="1"/>
    </location>
</feature>
<dbReference type="AlphaFoldDB" id="A0A0L0F1A0"/>
<reference evidence="1 2" key="1">
    <citation type="submission" date="2011-02" db="EMBL/GenBank/DDBJ databases">
        <title>The Genome Sequence of Sphaeroforma arctica JP610.</title>
        <authorList>
            <consortium name="The Broad Institute Genome Sequencing Platform"/>
            <person name="Russ C."/>
            <person name="Cuomo C."/>
            <person name="Young S.K."/>
            <person name="Zeng Q."/>
            <person name="Gargeya S."/>
            <person name="Alvarado L."/>
            <person name="Berlin A."/>
            <person name="Chapman S.B."/>
            <person name="Chen Z."/>
            <person name="Freedman E."/>
            <person name="Gellesch M."/>
            <person name="Goldberg J."/>
            <person name="Griggs A."/>
            <person name="Gujja S."/>
            <person name="Heilman E."/>
            <person name="Heiman D."/>
            <person name="Howarth C."/>
            <person name="Mehta T."/>
            <person name="Neiman D."/>
            <person name="Pearson M."/>
            <person name="Roberts A."/>
            <person name="Saif S."/>
            <person name="Shea T."/>
            <person name="Shenoy N."/>
            <person name="Sisk P."/>
            <person name="Stolte C."/>
            <person name="Sykes S."/>
            <person name="White J."/>
            <person name="Yandava C."/>
            <person name="Burger G."/>
            <person name="Gray M.W."/>
            <person name="Holland P.W.H."/>
            <person name="King N."/>
            <person name="Lang F.B.F."/>
            <person name="Roger A.J."/>
            <person name="Ruiz-Trillo I."/>
            <person name="Haas B."/>
            <person name="Nusbaum C."/>
            <person name="Birren B."/>
        </authorList>
    </citation>
    <scope>NUCLEOTIDE SEQUENCE [LARGE SCALE GENOMIC DNA]</scope>
    <source>
        <strain evidence="1 2">JP610</strain>
    </source>
</reference>
<sequence length="69" mass="7498">YTRIKLFTVILPGNSCCESDRTVEDPAVISGEPALVVDLRDRRSKLVVTLSSADLLVSVNPDFVAKVAH</sequence>
<dbReference type="GeneID" id="25917603"/>